<feature type="transmembrane region" description="Helical" evidence="8">
    <location>
        <begin position="1400"/>
        <end position="1430"/>
    </location>
</feature>
<keyword evidence="10" id="KW-1185">Reference proteome</keyword>
<evidence type="ECO:0000256" key="8">
    <source>
        <dbReference type="SAM" id="Phobius"/>
    </source>
</evidence>
<dbReference type="Proteomes" id="UP001162131">
    <property type="component" value="Unassembled WGS sequence"/>
</dbReference>
<evidence type="ECO:0000256" key="2">
    <source>
        <dbReference type="ARBA" id="ARBA00004442"/>
    </source>
</evidence>
<proteinExistence type="predicted"/>
<keyword evidence="4" id="KW-0964">Secreted</keyword>
<gene>
    <name evidence="9" type="ORF">BSTOLATCC_MIC7133</name>
</gene>
<feature type="transmembrane region" description="Helical" evidence="8">
    <location>
        <begin position="1363"/>
        <end position="1379"/>
    </location>
</feature>
<evidence type="ECO:0000256" key="1">
    <source>
        <dbReference type="ARBA" id="ARBA00004196"/>
    </source>
</evidence>
<feature type="transmembrane region" description="Helical" evidence="8">
    <location>
        <begin position="1336"/>
        <end position="1357"/>
    </location>
</feature>
<evidence type="ECO:0000256" key="4">
    <source>
        <dbReference type="ARBA" id="ARBA00022525"/>
    </source>
</evidence>
<dbReference type="PANTHER" id="PTHR11319">
    <property type="entry name" value="G PROTEIN-COUPLED RECEPTOR-RELATED"/>
    <property type="match status" value="1"/>
</dbReference>
<keyword evidence="8" id="KW-1133">Transmembrane helix</keyword>
<dbReference type="InterPro" id="IPR011050">
    <property type="entry name" value="Pectin_lyase_fold/virulence"/>
</dbReference>
<evidence type="ECO:0000256" key="6">
    <source>
        <dbReference type="ARBA" id="ARBA00023136"/>
    </source>
</evidence>
<reference evidence="9" key="1">
    <citation type="submission" date="2021-09" db="EMBL/GenBank/DDBJ databases">
        <authorList>
            <consortium name="AG Swart"/>
            <person name="Singh M."/>
            <person name="Singh A."/>
            <person name="Seah K."/>
            <person name="Emmerich C."/>
        </authorList>
    </citation>
    <scope>NUCLEOTIDE SEQUENCE</scope>
    <source>
        <strain evidence="9">ATCC30299</strain>
    </source>
</reference>
<feature type="transmembrane region" description="Helical" evidence="8">
    <location>
        <begin position="1139"/>
        <end position="1158"/>
    </location>
</feature>
<comment type="subcellular location">
    <subcellularLocation>
        <location evidence="1">Cell envelope</location>
    </subcellularLocation>
    <subcellularLocation>
        <location evidence="2">Cell outer membrane</location>
    </subcellularLocation>
    <subcellularLocation>
        <location evidence="3">Secreted</location>
    </subcellularLocation>
</comment>
<dbReference type="GO" id="GO:0005576">
    <property type="term" value="C:extracellular region"/>
    <property type="evidence" value="ECO:0007669"/>
    <property type="project" value="UniProtKB-SubCell"/>
</dbReference>
<comment type="caution">
    <text evidence="9">The sequence shown here is derived from an EMBL/GenBank/DDBJ whole genome shotgun (WGS) entry which is preliminary data.</text>
</comment>
<dbReference type="NCBIfam" id="TIGR01376">
    <property type="entry name" value="POMP_repeat"/>
    <property type="match status" value="2"/>
</dbReference>
<feature type="transmembrane region" description="Helical" evidence="8">
    <location>
        <begin position="1234"/>
        <end position="1250"/>
    </location>
</feature>
<evidence type="ECO:0000256" key="5">
    <source>
        <dbReference type="ARBA" id="ARBA00022729"/>
    </source>
</evidence>
<name>A0AAU9IC63_9CILI</name>
<protein>
    <submittedName>
        <fullName evidence="9">Uncharacterized protein</fullName>
    </submittedName>
</protein>
<dbReference type="InterPro" id="IPR003368">
    <property type="entry name" value="POMP_repeat"/>
</dbReference>
<feature type="transmembrane region" description="Helical" evidence="8">
    <location>
        <begin position="1436"/>
        <end position="1459"/>
    </location>
</feature>
<accession>A0AAU9IC63</accession>
<dbReference type="SMART" id="SM00710">
    <property type="entry name" value="PbH1"/>
    <property type="match status" value="9"/>
</dbReference>
<feature type="transmembrane region" description="Helical" evidence="8">
    <location>
        <begin position="1194"/>
        <end position="1222"/>
    </location>
</feature>
<keyword evidence="8" id="KW-0812">Transmembrane</keyword>
<dbReference type="PANTHER" id="PTHR11319:SF35">
    <property type="entry name" value="OUTER MEMBRANE PROTEIN PMPC-RELATED"/>
    <property type="match status" value="1"/>
</dbReference>
<dbReference type="EMBL" id="CAJZBQ010000008">
    <property type="protein sequence ID" value="CAG9312604.1"/>
    <property type="molecule type" value="Genomic_DNA"/>
</dbReference>
<keyword evidence="6 8" id="KW-0472">Membrane</keyword>
<evidence type="ECO:0000256" key="3">
    <source>
        <dbReference type="ARBA" id="ARBA00004613"/>
    </source>
</evidence>
<evidence type="ECO:0000313" key="9">
    <source>
        <dbReference type="EMBL" id="CAG9312604.1"/>
    </source>
</evidence>
<organism evidence="9 10">
    <name type="scientific">Blepharisma stoltei</name>
    <dbReference type="NCBI Taxonomy" id="1481888"/>
    <lineage>
        <taxon>Eukaryota</taxon>
        <taxon>Sar</taxon>
        <taxon>Alveolata</taxon>
        <taxon>Ciliophora</taxon>
        <taxon>Postciliodesmatophora</taxon>
        <taxon>Heterotrichea</taxon>
        <taxon>Heterotrichida</taxon>
        <taxon>Blepharismidae</taxon>
        <taxon>Blepharisma</taxon>
    </lineage>
</organism>
<dbReference type="InterPro" id="IPR006626">
    <property type="entry name" value="PbH1"/>
</dbReference>
<feature type="transmembrane region" description="Helical" evidence="8">
    <location>
        <begin position="1283"/>
        <end position="1310"/>
    </location>
</feature>
<sequence>MKFQNSNFTRNYSGGAGIIEIIKIANLQWEGLELDSNGLIISESMNINTMFMKHYIENPLIYARSSINNPKDLNCESLSIISNSNNFNIKSINVYNNYCKYSSPSIIISNTTSVVKSAYFNNNKGAGSYGICLAFLWDSHSEIMNSSFYSNINYKYGNPAAISSYSSLLIQNCTFSNNTGTFYFGGQNLTIFSSHFDSNSSPESNGGAISVSISSGNIESSIIFISSTIFENNSCSFSGGAIYIEKATPLDLLLTLKIDNTDFFYNQALDGSCIYIDQNLELSSDSSVSDCSFQENIAGFSGTILVYYLYGILAFDHCNFIKNKGIYSSTLNIATGENTKERPSKIILNYCVFQYNSGNITVSMDNTNINSNLEVYESLFEYNIGSIFGLDYDYAVVKNTRIQHNISPISGGALNLKNSAIFESTNTSYLNCSSKNNGGAASLSLKSQFICFSCLFSTNYAYSSGGAIYADSDAQFYIFNSTINKNSCKSKGSAIFMASSLDFSSIYSSEISENFAYNDGTIFILSSQISIFSSMIYKNSAYGKNPGLYIDDSNAIIDDTKFFSQHGNQGCFIYMSTSYANVTNSAFYDGFSNSSGIAIHATSSLVEISSSKFSDLFSNDTGGSIYLYEGSNLFIKGTKFLNSATSIDSYSSSVFIESSLFKNHTRAAIFSSQVDELQISRSTFINGVGAVYCIQCNIISITESWFVGNLGEYGGAINIVNEAEHLETSQITIYSSVFKLNVARNGGAIWTNNINLQILSSIFIENKAEALLANNSQNIEDGVGGALKISCKDSMFLCNFNITSNSFSNNSATYNGGAVSWDDSKPYFHNNYFENNSAFYGPDIASFPTMMIFLNNETRRLQSKAIFKDRSILVLNNVASGQRNNPLLAFALVDDLYQIVTTDTTSQAQMKAIVASTVISGSTIVYAKNGIYYFDNYIISAKPGSSIYIDIVSSAINTQKSNTSSEILPMSSNFSMQIDLRLCEMGEATVGLICEICPKGYYNIDANNSKCLECPSNAICYGNFSIVPKSGYWRDSKFTNNFWKCPYSSACLGSPDNSSLSLTGTCNKGYENNMCHSCEYGYSRLYRNECQICPDSATNIFRWLGISALLIFITIIILKTTRHSWYKPNSFSSIYIRIFWNYLQIIIIIATYNLNWPFEVTEFFFVQTSMDYIGGQLFSFDCFLQSSYSKSNIYYIKILVTSLTPFLIGLLCLLFWILVCIIKKKHIKEIKDDFISTSVVLLFLIHPSIIDTMFNAFSCKEINSGEYWLNVDLGIRCWNHDHLFYAFLFAMPTIIIWVVAIPLICLINLIKNKSYLGELWMKKRYGFLCNGYRVDFYYWEFAVLFYKLFLIGCSAFLSNISANIQALTATLFLVLFLHLHSRNQPFNETFFNQAEIFSRLASLITILSGLCFLTSSLGTVATYILLVILIFINAVFIAYILTKFLLQFAIIHSIIMRVWKMLYFRGKKYAAEIAPASENELDKNSIEVQKESTKIGSTAVLSDNTKIGIFVEDLSNSVELDPFSSMKSIYASN</sequence>
<evidence type="ECO:0000256" key="7">
    <source>
        <dbReference type="ARBA" id="ARBA00023237"/>
    </source>
</evidence>
<keyword evidence="7" id="KW-0998">Cell outer membrane</keyword>
<evidence type="ECO:0000313" key="10">
    <source>
        <dbReference type="Proteomes" id="UP001162131"/>
    </source>
</evidence>
<keyword evidence="5" id="KW-0732">Signal</keyword>
<feature type="transmembrane region" description="Helical" evidence="8">
    <location>
        <begin position="1100"/>
        <end position="1118"/>
    </location>
</feature>
<dbReference type="SUPFAM" id="SSF51126">
    <property type="entry name" value="Pectin lyase-like"/>
    <property type="match status" value="3"/>
</dbReference>